<accession>A0A9D2CL40</accession>
<protein>
    <submittedName>
        <fullName evidence="1">Uncharacterized protein</fullName>
    </submittedName>
</protein>
<evidence type="ECO:0000313" key="2">
    <source>
        <dbReference type="Proteomes" id="UP000886851"/>
    </source>
</evidence>
<sequence>MIDASLKIICYGRGVPDYFAIFAASLNFFVMDTYDYLTNEWHNPAKDQVVVHAIFKLLGEEYEPVMKGVRMDVLSSKIRDGLSKYGVRFPIVRDMGSLSLKCKEMAESLIHKGLFTEAQLRAQTQELWERLYQQEFPSMP</sequence>
<organism evidence="1 2">
    <name type="scientific">Candidatus Bacteroides pullicola</name>
    <dbReference type="NCBI Taxonomy" id="2838475"/>
    <lineage>
        <taxon>Bacteria</taxon>
        <taxon>Pseudomonadati</taxon>
        <taxon>Bacteroidota</taxon>
        <taxon>Bacteroidia</taxon>
        <taxon>Bacteroidales</taxon>
        <taxon>Bacteroidaceae</taxon>
        <taxon>Bacteroides</taxon>
    </lineage>
</organism>
<reference evidence="1" key="1">
    <citation type="journal article" date="2021" name="PeerJ">
        <title>Extensive microbial diversity within the chicken gut microbiome revealed by metagenomics and culture.</title>
        <authorList>
            <person name="Gilroy R."/>
            <person name="Ravi A."/>
            <person name="Getino M."/>
            <person name="Pursley I."/>
            <person name="Horton D.L."/>
            <person name="Alikhan N.F."/>
            <person name="Baker D."/>
            <person name="Gharbi K."/>
            <person name="Hall N."/>
            <person name="Watson M."/>
            <person name="Adriaenssens E.M."/>
            <person name="Foster-Nyarko E."/>
            <person name="Jarju S."/>
            <person name="Secka A."/>
            <person name="Antonio M."/>
            <person name="Oren A."/>
            <person name="Chaudhuri R.R."/>
            <person name="La Ragione R."/>
            <person name="Hildebrand F."/>
            <person name="Pallen M.J."/>
        </authorList>
    </citation>
    <scope>NUCLEOTIDE SEQUENCE</scope>
    <source>
        <strain evidence="1">Gambia2-208</strain>
    </source>
</reference>
<proteinExistence type="predicted"/>
<dbReference type="AlphaFoldDB" id="A0A9D2CL40"/>
<comment type="caution">
    <text evidence="1">The sequence shown here is derived from an EMBL/GenBank/DDBJ whole genome shotgun (WGS) entry which is preliminary data.</text>
</comment>
<reference evidence="1" key="2">
    <citation type="submission" date="2021-04" db="EMBL/GenBank/DDBJ databases">
        <authorList>
            <person name="Gilroy R."/>
        </authorList>
    </citation>
    <scope>NUCLEOTIDE SEQUENCE</scope>
    <source>
        <strain evidence="1">Gambia2-208</strain>
    </source>
</reference>
<gene>
    <name evidence="1" type="ORF">H9824_05535</name>
</gene>
<evidence type="ECO:0000313" key="1">
    <source>
        <dbReference type="EMBL" id="HIY88149.1"/>
    </source>
</evidence>
<name>A0A9D2CL40_9BACE</name>
<dbReference type="EMBL" id="DXCV01000039">
    <property type="protein sequence ID" value="HIY88149.1"/>
    <property type="molecule type" value="Genomic_DNA"/>
</dbReference>
<dbReference type="Proteomes" id="UP000886851">
    <property type="component" value="Unassembled WGS sequence"/>
</dbReference>